<dbReference type="OrthoDB" id="236568at2"/>
<keyword evidence="6" id="KW-1185">Reference proteome</keyword>
<dbReference type="PROSITE" id="PS50930">
    <property type="entry name" value="HTH_LYTTR"/>
    <property type="match status" value="1"/>
</dbReference>
<dbReference type="InterPro" id="IPR046947">
    <property type="entry name" value="LytR-like"/>
</dbReference>
<dbReference type="SUPFAM" id="SSF52172">
    <property type="entry name" value="CheY-like"/>
    <property type="match status" value="1"/>
</dbReference>
<feature type="domain" description="Response regulatory" evidence="3">
    <location>
        <begin position="5"/>
        <end position="118"/>
    </location>
</feature>
<evidence type="ECO:0000259" key="3">
    <source>
        <dbReference type="PROSITE" id="PS50110"/>
    </source>
</evidence>
<gene>
    <name evidence="5" type="ORF">FVW59_08570</name>
</gene>
<dbReference type="PANTHER" id="PTHR37299:SF1">
    <property type="entry name" value="STAGE 0 SPORULATION PROTEIN A HOMOLOG"/>
    <property type="match status" value="1"/>
</dbReference>
<dbReference type="RefSeq" id="WP_148063834.1">
    <property type="nucleotide sequence ID" value="NZ_VRYZ01000003.1"/>
</dbReference>
<reference evidence="5 6" key="1">
    <citation type="submission" date="2019-08" db="EMBL/GenBank/DDBJ databases">
        <title>Parahaliea maris sp. nov., isolated from the surface seawater.</title>
        <authorList>
            <person name="Liu Y."/>
        </authorList>
    </citation>
    <scope>NUCLEOTIDE SEQUENCE [LARGE SCALE GENOMIC DNA]</scope>
    <source>
        <strain evidence="5 6">S2-26</strain>
    </source>
</reference>
<dbReference type="Pfam" id="PF04397">
    <property type="entry name" value="LytTR"/>
    <property type="match status" value="1"/>
</dbReference>
<evidence type="ECO:0000313" key="5">
    <source>
        <dbReference type="EMBL" id="TXS92463.1"/>
    </source>
</evidence>
<dbReference type="PROSITE" id="PS50110">
    <property type="entry name" value="RESPONSE_REGULATORY"/>
    <property type="match status" value="1"/>
</dbReference>
<dbReference type="PANTHER" id="PTHR37299">
    <property type="entry name" value="TRANSCRIPTIONAL REGULATOR-RELATED"/>
    <property type="match status" value="1"/>
</dbReference>
<protein>
    <submittedName>
        <fullName evidence="5">Response regulator transcription factor</fullName>
    </submittedName>
</protein>
<comment type="caution">
    <text evidence="5">The sequence shown here is derived from an EMBL/GenBank/DDBJ whole genome shotgun (WGS) entry which is preliminary data.</text>
</comment>
<feature type="domain" description="HTH LytTR-type" evidence="4">
    <location>
        <begin position="161"/>
        <end position="265"/>
    </location>
</feature>
<keyword evidence="1" id="KW-0902">Two-component regulatory system</keyword>
<name>A0A5C8ZVB3_9GAMM</name>
<dbReference type="EMBL" id="VRYZ01000003">
    <property type="protein sequence ID" value="TXS92463.1"/>
    <property type="molecule type" value="Genomic_DNA"/>
</dbReference>
<feature type="modified residue" description="4-aspartylphosphate" evidence="2">
    <location>
        <position position="56"/>
    </location>
</feature>
<dbReference type="FunFam" id="3.40.50.2300:FF:000051">
    <property type="entry name" value="Two-component response regulator yehT"/>
    <property type="match status" value="1"/>
</dbReference>
<evidence type="ECO:0000256" key="2">
    <source>
        <dbReference type="PROSITE-ProRule" id="PRU00169"/>
    </source>
</evidence>
<dbReference type="Gene3D" id="3.40.50.2300">
    <property type="match status" value="1"/>
</dbReference>
<keyword evidence="2" id="KW-0597">Phosphoprotein</keyword>
<evidence type="ECO:0000256" key="1">
    <source>
        <dbReference type="ARBA" id="ARBA00023012"/>
    </source>
</evidence>
<dbReference type="Pfam" id="PF00072">
    <property type="entry name" value="Response_reg"/>
    <property type="match status" value="1"/>
</dbReference>
<sequence length="265" mass="29497">MNALSTIIVDDENLARRGLSLRLANIPEVEIVAECANGQQALAAIAEHNPDLIFLDIQMPGMDGFAVVEEMQSDNMPMVVFVTAFDQYAVDAFRIHAVDYVLKPIDEERLQEAVSRALTHRAQQDSVREKEKLLKLVMGLSGASAGSIEENGNGKQWPEKLSIKDGCDIEFIRVADIQWVDAAGDYMCIHAAGKTHIMRITMKQLEAQLNPEQFLRVHRSTIVNANGILRAQTLNNGEYLLTLEAGNQLKVSRSYRDKVKHLIDG</sequence>
<dbReference type="SMART" id="SM00448">
    <property type="entry name" value="REC"/>
    <property type="match status" value="1"/>
</dbReference>
<dbReference type="InterPro" id="IPR011006">
    <property type="entry name" value="CheY-like_superfamily"/>
</dbReference>
<dbReference type="SMART" id="SM00850">
    <property type="entry name" value="LytTR"/>
    <property type="match status" value="1"/>
</dbReference>
<accession>A0A5C8ZVB3</accession>
<evidence type="ECO:0000313" key="6">
    <source>
        <dbReference type="Proteomes" id="UP000321933"/>
    </source>
</evidence>
<dbReference type="CDD" id="cd17532">
    <property type="entry name" value="REC_LytTR_AlgR-like"/>
    <property type="match status" value="1"/>
</dbReference>
<dbReference type="InterPro" id="IPR001789">
    <property type="entry name" value="Sig_transdc_resp-reg_receiver"/>
</dbReference>
<organism evidence="5 6">
    <name type="scientific">Parahaliea aestuarii</name>
    <dbReference type="NCBI Taxonomy" id="1852021"/>
    <lineage>
        <taxon>Bacteria</taxon>
        <taxon>Pseudomonadati</taxon>
        <taxon>Pseudomonadota</taxon>
        <taxon>Gammaproteobacteria</taxon>
        <taxon>Cellvibrionales</taxon>
        <taxon>Halieaceae</taxon>
        <taxon>Parahaliea</taxon>
    </lineage>
</organism>
<dbReference type="Proteomes" id="UP000321933">
    <property type="component" value="Unassembled WGS sequence"/>
</dbReference>
<dbReference type="GO" id="GO:0000156">
    <property type="term" value="F:phosphorelay response regulator activity"/>
    <property type="evidence" value="ECO:0007669"/>
    <property type="project" value="InterPro"/>
</dbReference>
<dbReference type="AlphaFoldDB" id="A0A5C8ZVB3"/>
<dbReference type="Gene3D" id="2.40.50.1020">
    <property type="entry name" value="LytTr DNA-binding domain"/>
    <property type="match status" value="1"/>
</dbReference>
<dbReference type="GO" id="GO:0003677">
    <property type="term" value="F:DNA binding"/>
    <property type="evidence" value="ECO:0007669"/>
    <property type="project" value="InterPro"/>
</dbReference>
<dbReference type="InterPro" id="IPR007492">
    <property type="entry name" value="LytTR_DNA-bd_dom"/>
</dbReference>
<proteinExistence type="predicted"/>
<evidence type="ECO:0000259" key="4">
    <source>
        <dbReference type="PROSITE" id="PS50930"/>
    </source>
</evidence>